<keyword evidence="4 8" id="KW-1003">Cell membrane</keyword>
<feature type="transmembrane region" description="Helical" evidence="8">
    <location>
        <begin position="236"/>
        <end position="254"/>
    </location>
</feature>
<protein>
    <recommendedName>
        <fullName evidence="8">Probable membrane transporter protein</fullName>
    </recommendedName>
</protein>
<name>A0ABS5F5Q2_9PROT</name>
<dbReference type="PANTHER" id="PTHR30269:SF37">
    <property type="entry name" value="MEMBRANE TRANSPORTER PROTEIN"/>
    <property type="match status" value="1"/>
</dbReference>
<dbReference type="PANTHER" id="PTHR30269">
    <property type="entry name" value="TRANSMEMBRANE PROTEIN YFCA"/>
    <property type="match status" value="1"/>
</dbReference>
<proteinExistence type="inferred from homology"/>
<feature type="transmembrane region" description="Helical" evidence="8">
    <location>
        <begin position="204"/>
        <end position="224"/>
    </location>
</feature>
<reference evidence="10" key="1">
    <citation type="journal article" date="2021" name="Syst. Appl. Microbiol.">
        <title>Roseomonas hellenica sp. nov., isolated from roots of wild-growing Alkanna tinctoria.</title>
        <authorList>
            <person name="Rat A."/>
            <person name="Naranjo H.D."/>
            <person name="Lebbe L."/>
            <person name="Cnockaert M."/>
            <person name="Krigas N."/>
            <person name="Grigoriadou K."/>
            <person name="Maloupa E."/>
            <person name="Willems A."/>
        </authorList>
    </citation>
    <scope>NUCLEOTIDE SEQUENCE [LARGE SCALE GENOMIC DNA]</scope>
    <source>
        <strain evidence="10">LMG 31523</strain>
    </source>
</reference>
<gene>
    <name evidence="9" type="ORF">GXW71_26140</name>
</gene>
<keyword evidence="5 8" id="KW-0812">Transmembrane</keyword>
<accession>A0ABS5F5Q2</accession>
<comment type="subcellular location">
    <subcellularLocation>
        <location evidence="1 8">Cell membrane</location>
        <topology evidence="1 8">Multi-pass membrane protein</topology>
    </subcellularLocation>
</comment>
<feature type="transmembrane region" description="Helical" evidence="8">
    <location>
        <begin position="141"/>
        <end position="165"/>
    </location>
</feature>
<evidence type="ECO:0000256" key="6">
    <source>
        <dbReference type="ARBA" id="ARBA00022989"/>
    </source>
</evidence>
<dbReference type="RefSeq" id="WP_211855639.1">
    <property type="nucleotide sequence ID" value="NZ_JAAGBB010000042.1"/>
</dbReference>
<sequence length="255" mass="25756">MEWFTTAPDAPGLHAILALWAVVAISAVFRGFTGFGFAITAVPLLSLVVSPMRAVALATGLQIVGGLVDVRSAARHCHWPSIRWLVCGVVVTSPIGALILTCVSADVARLLVSAACAAAVAALSLGLAFRHMPGAAGTVAMGGLAGLFSGLAAMPGPPAIVYYLASPLSPVQVRSSLIVFFLFAALAAGISLSLTGALGRMEALLALVGLPIMIAGSALGAFLFRRLGGAHRRVSLVTLALVALLTAAKGLAGLL</sequence>
<dbReference type="InterPro" id="IPR052017">
    <property type="entry name" value="TSUP"/>
</dbReference>
<keyword evidence="10" id="KW-1185">Reference proteome</keyword>
<evidence type="ECO:0000256" key="1">
    <source>
        <dbReference type="ARBA" id="ARBA00004651"/>
    </source>
</evidence>
<comment type="caution">
    <text evidence="9">The sequence shown here is derived from an EMBL/GenBank/DDBJ whole genome shotgun (WGS) entry which is preliminary data.</text>
</comment>
<keyword evidence="7 8" id="KW-0472">Membrane</keyword>
<feature type="transmembrane region" description="Helical" evidence="8">
    <location>
        <begin position="12"/>
        <end position="29"/>
    </location>
</feature>
<evidence type="ECO:0000256" key="8">
    <source>
        <dbReference type="RuleBase" id="RU363041"/>
    </source>
</evidence>
<evidence type="ECO:0000256" key="4">
    <source>
        <dbReference type="ARBA" id="ARBA00022475"/>
    </source>
</evidence>
<keyword evidence="6 8" id="KW-1133">Transmembrane helix</keyword>
<evidence type="ECO:0000256" key="3">
    <source>
        <dbReference type="ARBA" id="ARBA00022448"/>
    </source>
</evidence>
<feature type="transmembrane region" description="Helical" evidence="8">
    <location>
        <begin position="177"/>
        <end position="198"/>
    </location>
</feature>
<dbReference type="EMBL" id="JAAGBB010000042">
    <property type="protein sequence ID" value="MBR0667862.1"/>
    <property type="molecule type" value="Genomic_DNA"/>
</dbReference>
<keyword evidence="3" id="KW-0813">Transport</keyword>
<feature type="transmembrane region" description="Helical" evidence="8">
    <location>
        <begin position="36"/>
        <end position="61"/>
    </location>
</feature>
<evidence type="ECO:0000256" key="5">
    <source>
        <dbReference type="ARBA" id="ARBA00022692"/>
    </source>
</evidence>
<dbReference type="Proteomes" id="UP001196870">
    <property type="component" value="Unassembled WGS sequence"/>
</dbReference>
<dbReference type="InterPro" id="IPR002781">
    <property type="entry name" value="TM_pro_TauE-like"/>
</dbReference>
<dbReference type="Pfam" id="PF01925">
    <property type="entry name" value="TauE"/>
    <property type="match status" value="1"/>
</dbReference>
<comment type="similarity">
    <text evidence="2 8">Belongs to the 4-toluene sulfonate uptake permease (TSUP) (TC 2.A.102) family.</text>
</comment>
<feature type="transmembrane region" description="Helical" evidence="8">
    <location>
        <begin position="81"/>
        <end position="103"/>
    </location>
</feature>
<feature type="transmembrane region" description="Helical" evidence="8">
    <location>
        <begin position="110"/>
        <end position="129"/>
    </location>
</feature>
<evidence type="ECO:0000313" key="9">
    <source>
        <dbReference type="EMBL" id="MBR0667862.1"/>
    </source>
</evidence>
<evidence type="ECO:0000256" key="2">
    <source>
        <dbReference type="ARBA" id="ARBA00009142"/>
    </source>
</evidence>
<evidence type="ECO:0000256" key="7">
    <source>
        <dbReference type="ARBA" id="ARBA00023136"/>
    </source>
</evidence>
<evidence type="ECO:0000313" key="10">
    <source>
        <dbReference type="Proteomes" id="UP001196870"/>
    </source>
</evidence>
<organism evidence="9 10">
    <name type="scientific">Plastoroseomonas hellenica</name>
    <dbReference type="NCBI Taxonomy" id="2687306"/>
    <lineage>
        <taxon>Bacteria</taxon>
        <taxon>Pseudomonadati</taxon>
        <taxon>Pseudomonadota</taxon>
        <taxon>Alphaproteobacteria</taxon>
        <taxon>Acetobacterales</taxon>
        <taxon>Acetobacteraceae</taxon>
        <taxon>Plastoroseomonas</taxon>
    </lineage>
</organism>